<reference evidence="1" key="1">
    <citation type="thesis" date="2020" institute="ProQuest LLC" country="789 East Eisenhower Parkway, Ann Arbor, MI, USA">
        <title>Comparative Genomics and Chromosome Evolution.</title>
        <authorList>
            <person name="Mudd A.B."/>
        </authorList>
    </citation>
    <scope>NUCLEOTIDE SEQUENCE</scope>
    <source>
        <strain evidence="1">237g6f4</strain>
        <tissue evidence="1">Blood</tissue>
    </source>
</reference>
<accession>A0AAV6Z382</accession>
<dbReference type="EMBL" id="WNYA01002601">
    <property type="protein sequence ID" value="KAG8544044.1"/>
    <property type="molecule type" value="Genomic_DNA"/>
</dbReference>
<name>A0AAV6Z382_ENGPU</name>
<keyword evidence="2" id="KW-1185">Reference proteome</keyword>
<proteinExistence type="predicted"/>
<evidence type="ECO:0000313" key="2">
    <source>
        <dbReference type="Proteomes" id="UP000824782"/>
    </source>
</evidence>
<organism evidence="1 2">
    <name type="scientific">Engystomops pustulosus</name>
    <name type="common">Tungara frog</name>
    <name type="synonym">Physalaemus pustulosus</name>
    <dbReference type="NCBI Taxonomy" id="76066"/>
    <lineage>
        <taxon>Eukaryota</taxon>
        <taxon>Metazoa</taxon>
        <taxon>Chordata</taxon>
        <taxon>Craniata</taxon>
        <taxon>Vertebrata</taxon>
        <taxon>Euteleostomi</taxon>
        <taxon>Amphibia</taxon>
        <taxon>Batrachia</taxon>
        <taxon>Anura</taxon>
        <taxon>Neobatrachia</taxon>
        <taxon>Hyloidea</taxon>
        <taxon>Leptodactylidae</taxon>
        <taxon>Leiuperinae</taxon>
        <taxon>Engystomops</taxon>
    </lineage>
</organism>
<comment type="caution">
    <text evidence="1">The sequence shown here is derived from an EMBL/GenBank/DDBJ whole genome shotgun (WGS) entry which is preliminary data.</text>
</comment>
<evidence type="ECO:0000313" key="1">
    <source>
        <dbReference type="EMBL" id="KAG8544044.1"/>
    </source>
</evidence>
<protein>
    <submittedName>
        <fullName evidence="1">Uncharacterized protein</fullName>
    </submittedName>
</protein>
<dbReference type="AlphaFoldDB" id="A0AAV6Z382"/>
<sequence length="94" mass="11199">MKSYSLWTAKKNRKLRSGLGSEVRVRLETLRPLSHLRFSRTFFARAFDVQNLHCTLTHCNQWLFSDFHFFHAHTCGFINARLNLSMLYFCKSRV</sequence>
<gene>
    <name evidence="1" type="ORF">GDO81_023165</name>
</gene>
<dbReference type="Proteomes" id="UP000824782">
    <property type="component" value="Unassembled WGS sequence"/>
</dbReference>